<organism evidence="1 2">
    <name type="scientific">Pseudoalteromonas holothuriae</name>
    <dbReference type="NCBI Taxonomy" id="2963714"/>
    <lineage>
        <taxon>Bacteria</taxon>
        <taxon>Pseudomonadati</taxon>
        <taxon>Pseudomonadota</taxon>
        <taxon>Gammaproteobacteria</taxon>
        <taxon>Alteromonadales</taxon>
        <taxon>Pseudoalteromonadaceae</taxon>
        <taxon>Pseudoalteromonas</taxon>
    </lineage>
</organism>
<proteinExistence type="predicted"/>
<dbReference type="Proteomes" id="UP001152467">
    <property type="component" value="Unassembled WGS sequence"/>
</dbReference>
<dbReference type="AlphaFoldDB" id="A0A9W4QSY1"/>
<evidence type="ECO:0000313" key="1">
    <source>
        <dbReference type="EMBL" id="CAH9051770.1"/>
    </source>
</evidence>
<accession>A0A9W4QSY1</accession>
<dbReference type="EMBL" id="CAMAPC010000002">
    <property type="protein sequence ID" value="CAH9051770.1"/>
    <property type="molecule type" value="Genomic_DNA"/>
</dbReference>
<gene>
    <name evidence="1" type="ORF">PSECIP111854_00830</name>
</gene>
<reference evidence="1" key="1">
    <citation type="submission" date="2022-07" db="EMBL/GenBank/DDBJ databases">
        <authorList>
            <person name="Criscuolo A."/>
        </authorList>
    </citation>
    <scope>NUCLEOTIDE SEQUENCE</scope>
    <source>
        <strain evidence="1">CIP111854</strain>
    </source>
</reference>
<sequence length="42" mass="4831">MCFEIELATTFDAFEKLAEILSPQLIEQGFKQASLATVRKRR</sequence>
<protein>
    <submittedName>
        <fullName evidence="1">Uncharacterized protein</fullName>
    </submittedName>
</protein>
<name>A0A9W4QSY1_9GAMM</name>
<dbReference type="RefSeq" id="WP_261625827.1">
    <property type="nucleotide sequence ID" value="NZ_CAMAPC010000002.1"/>
</dbReference>
<keyword evidence="2" id="KW-1185">Reference proteome</keyword>
<evidence type="ECO:0000313" key="2">
    <source>
        <dbReference type="Proteomes" id="UP001152467"/>
    </source>
</evidence>
<comment type="caution">
    <text evidence="1">The sequence shown here is derived from an EMBL/GenBank/DDBJ whole genome shotgun (WGS) entry which is preliminary data.</text>
</comment>